<evidence type="ECO:0000313" key="3">
    <source>
        <dbReference type="EMBL" id="OKP85779.1"/>
    </source>
</evidence>
<dbReference type="InterPro" id="IPR043129">
    <property type="entry name" value="ATPase_NBD"/>
</dbReference>
<dbReference type="RefSeq" id="WP_074107892.1">
    <property type="nucleotide sequence ID" value="NZ_LVWI01000043.1"/>
</dbReference>
<feature type="transmembrane region" description="Helical" evidence="2">
    <location>
        <begin position="352"/>
        <end position="376"/>
    </location>
</feature>
<dbReference type="Pfam" id="PF11104">
    <property type="entry name" value="PilM_2"/>
    <property type="match status" value="1"/>
</dbReference>
<keyword evidence="2" id="KW-0472">Membrane</keyword>
<proteinExistence type="predicted"/>
<evidence type="ECO:0000256" key="1">
    <source>
        <dbReference type="SAM" id="MobiDB-lite"/>
    </source>
</evidence>
<comment type="caution">
    <text evidence="3">The sequence shown here is derived from an EMBL/GenBank/DDBJ whole genome shotgun (WGS) entry which is preliminary data.</text>
</comment>
<organism evidence="3 4">
    <name type="scientific">Paenibacillus helianthi</name>
    <dbReference type="NCBI Taxonomy" id="1349432"/>
    <lineage>
        <taxon>Bacteria</taxon>
        <taxon>Bacillati</taxon>
        <taxon>Bacillota</taxon>
        <taxon>Bacilli</taxon>
        <taxon>Bacillales</taxon>
        <taxon>Paenibacillaceae</taxon>
        <taxon>Paenibacillus</taxon>
    </lineage>
</organism>
<protein>
    <recommendedName>
        <fullName evidence="5">Fimbrial assembly protein</fullName>
    </recommendedName>
</protein>
<dbReference type="Gene3D" id="3.30.420.40">
    <property type="match status" value="2"/>
</dbReference>
<dbReference type="InterPro" id="IPR005883">
    <property type="entry name" value="PilM"/>
</dbReference>
<evidence type="ECO:0008006" key="5">
    <source>
        <dbReference type="Google" id="ProtNLM"/>
    </source>
</evidence>
<name>A0ABX3ELT8_9BACL</name>
<dbReference type="SUPFAM" id="SSF53067">
    <property type="entry name" value="Actin-like ATPase domain"/>
    <property type="match status" value="1"/>
</dbReference>
<feature type="region of interest" description="Disordered" evidence="1">
    <location>
        <begin position="521"/>
        <end position="542"/>
    </location>
</feature>
<dbReference type="Proteomes" id="UP000186058">
    <property type="component" value="Unassembled WGS sequence"/>
</dbReference>
<accession>A0ABX3ELT8</accession>
<reference evidence="3 4" key="1">
    <citation type="submission" date="2016-03" db="EMBL/GenBank/DDBJ databases">
        <authorList>
            <person name="Sant'Anna F.H."/>
            <person name="Ambrosini A."/>
            <person name="Souza R."/>
            <person name="Bach E."/>
            <person name="Fernandes G."/>
            <person name="Balsanelli E."/>
            <person name="Baura V.A."/>
            <person name="Souza E.M."/>
            <person name="Passaglia L."/>
        </authorList>
    </citation>
    <scope>NUCLEOTIDE SEQUENCE [LARGE SCALE GENOMIC DNA]</scope>
    <source>
        <strain evidence="3 4">P26E</strain>
    </source>
</reference>
<dbReference type="PANTHER" id="PTHR32432">
    <property type="entry name" value="CELL DIVISION PROTEIN FTSA-RELATED"/>
    <property type="match status" value="1"/>
</dbReference>
<dbReference type="PANTHER" id="PTHR32432:SF3">
    <property type="entry name" value="ETHANOLAMINE UTILIZATION PROTEIN EUTJ"/>
    <property type="match status" value="1"/>
</dbReference>
<sequence>MLVPGHRAIGISIEESAVRYISLKHNKTWEVRKKGTLALPTGMIVENQIADSEALLDVLKPWVKQQGLRGAKVSLAIPPAQIIIRQMVIPSTNEKQLDQLVKLEVETGLHLPFDNPVYDYVTTGVDFDGDQTHLLVFAAQRLPIQQYIDLLESAGLRVRTVEISATALARSIHLVHGEAFTETMLIHLERSMLDIYMFRDGNPVFIRTINVADLQQSRIETAFIPDMAVYEAEAAAAAVEEMEVSLSPEQMVEITAEISRMLNFYQYSLHDGSTRIGNIVITGTSTVRRQLHEELRQSLSEQEIVPVHLDQLEAEVAQDAELNSYRVATGAALGSSIRHIDLFPREDREARLFPYVAMVLAGIWLLGAIGTGIYFASNKGRISEQAEQLQGLQDRSAMMQLELSKLNNSGSVKLDRKAAIDEILKYKLNIVSVLNELAQGLPQGSSLRTINYIYLTSIDLTVNVPAMEDASLYLANLRKMSFSVEASILKLSEGDMKENSQASASLTKSYTAVYKVNLAKGNPEKGIGQNNQGEAEDDGTDQ</sequence>
<gene>
    <name evidence="3" type="ORF">A3844_15615</name>
</gene>
<dbReference type="Gene3D" id="3.30.1490.300">
    <property type="match status" value="1"/>
</dbReference>
<keyword evidence="2" id="KW-0812">Transmembrane</keyword>
<dbReference type="EMBL" id="LVWI01000043">
    <property type="protein sequence ID" value="OKP85779.1"/>
    <property type="molecule type" value="Genomic_DNA"/>
</dbReference>
<evidence type="ECO:0000313" key="4">
    <source>
        <dbReference type="Proteomes" id="UP000186058"/>
    </source>
</evidence>
<keyword evidence="2" id="KW-1133">Transmembrane helix</keyword>
<keyword evidence="4" id="KW-1185">Reference proteome</keyword>
<dbReference type="InterPro" id="IPR050696">
    <property type="entry name" value="FtsA/MreB"/>
</dbReference>
<evidence type="ECO:0000256" key="2">
    <source>
        <dbReference type="SAM" id="Phobius"/>
    </source>
</evidence>